<dbReference type="OrthoDB" id="418595at2759"/>
<evidence type="ECO:0000256" key="2">
    <source>
        <dbReference type="ARBA" id="ARBA00009045"/>
    </source>
</evidence>
<evidence type="ECO:0000259" key="8">
    <source>
        <dbReference type="Pfam" id="PF01694"/>
    </source>
</evidence>
<evidence type="ECO:0000256" key="5">
    <source>
        <dbReference type="ARBA" id="ARBA00022989"/>
    </source>
</evidence>
<dbReference type="InterPro" id="IPR050925">
    <property type="entry name" value="Rhomboid_protease_S54"/>
</dbReference>
<evidence type="ECO:0000256" key="1">
    <source>
        <dbReference type="ARBA" id="ARBA00004141"/>
    </source>
</evidence>
<dbReference type="PANTHER" id="PTHR43731">
    <property type="entry name" value="RHOMBOID PROTEASE"/>
    <property type="match status" value="1"/>
</dbReference>
<feature type="domain" description="Peptidase S54 rhomboid" evidence="8">
    <location>
        <begin position="124"/>
        <end position="291"/>
    </location>
</feature>
<protein>
    <recommendedName>
        <fullName evidence="8">Peptidase S54 rhomboid domain-containing protein</fullName>
    </recommendedName>
</protein>
<dbReference type="Gene3D" id="1.20.1540.10">
    <property type="entry name" value="Rhomboid-like"/>
    <property type="match status" value="1"/>
</dbReference>
<feature type="transmembrane region" description="Helical" evidence="7">
    <location>
        <begin position="280"/>
        <end position="297"/>
    </location>
</feature>
<dbReference type="EMBL" id="CP001325">
    <property type="protein sequence ID" value="ACO62924.1"/>
    <property type="molecule type" value="Genomic_DNA"/>
</dbReference>
<dbReference type="OMA" id="WMENTAG"/>
<feature type="transmembrane region" description="Helical" evidence="7">
    <location>
        <begin position="164"/>
        <end position="186"/>
    </location>
</feature>
<accession>C1E3F4</accession>
<dbReference type="GO" id="GO:0016020">
    <property type="term" value="C:membrane"/>
    <property type="evidence" value="ECO:0007669"/>
    <property type="project" value="UniProtKB-SubCell"/>
</dbReference>
<dbReference type="Proteomes" id="UP000002009">
    <property type="component" value="Chromosome 4"/>
</dbReference>
<dbReference type="InterPro" id="IPR022764">
    <property type="entry name" value="Peptidase_S54_rhomboid_dom"/>
</dbReference>
<keyword evidence="10" id="KW-1185">Reference proteome</keyword>
<keyword evidence="5 7" id="KW-1133">Transmembrane helix</keyword>
<sequence>MATSAGSAHVSSSAAAALRSGAVASASAPSVVARDLRCFKDGGSLLRHGAPSRSRRFGYYRNDYRPPPPNNYRRAPPALPNMEGERMLWSIMGANAFVFACWHALDPRLMQQNFLVSEESVYAGRVHTIVTSAFSHYNLGHLGANMLALYYFGRDLSRIFGPKYLLNLYLAGGVAASVTHVAWCRWERERRQSRRRGFISQRAGRWMENTAGYLTTPPALGASGAVNAIVLLNALVFPTNTIYLNFFIPMPNWLFAALFLSRDLYGAQLGLGGSSTGHAAHLGGAGVGAAAWAWMRFGRFIRR</sequence>
<reference evidence="9 10" key="1">
    <citation type="journal article" date="2009" name="Science">
        <title>Green evolution and dynamic adaptations revealed by genomes of the marine picoeukaryotes Micromonas.</title>
        <authorList>
            <person name="Worden A.Z."/>
            <person name="Lee J.H."/>
            <person name="Mock T."/>
            <person name="Rouze P."/>
            <person name="Simmons M.P."/>
            <person name="Aerts A.L."/>
            <person name="Allen A.E."/>
            <person name="Cuvelier M.L."/>
            <person name="Derelle E."/>
            <person name="Everett M.V."/>
            <person name="Foulon E."/>
            <person name="Grimwood J."/>
            <person name="Gundlach H."/>
            <person name="Henrissat B."/>
            <person name="Napoli C."/>
            <person name="McDonald S.M."/>
            <person name="Parker M.S."/>
            <person name="Rombauts S."/>
            <person name="Salamov A."/>
            <person name="Von Dassow P."/>
            <person name="Badger J.H."/>
            <person name="Coutinho P.M."/>
            <person name="Demir E."/>
            <person name="Dubchak I."/>
            <person name="Gentemann C."/>
            <person name="Eikrem W."/>
            <person name="Gready J.E."/>
            <person name="John U."/>
            <person name="Lanier W."/>
            <person name="Lindquist E.A."/>
            <person name="Lucas S."/>
            <person name="Mayer K.F."/>
            <person name="Moreau H."/>
            <person name="Not F."/>
            <person name="Otillar R."/>
            <person name="Panaud O."/>
            <person name="Pangilinan J."/>
            <person name="Paulsen I."/>
            <person name="Piegu B."/>
            <person name="Poliakov A."/>
            <person name="Robbens S."/>
            <person name="Schmutz J."/>
            <person name="Toulza E."/>
            <person name="Wyss T."/>
            <person name="Zelensky A."/>
            <person name="Zhou K."/>
            <person name="Armbrust E.V."/>
            <person name="Bhattacharya D."/>
            <person name="Goodenough U.W."/>
            <person name="Van de Peer Y."/>
            <person name="Grigoriev I.V."/>
        </authorList>
    </citation>
    <scope>NUCLEOTIDE SEQUENCE [LARGE SCALE GENOMIC DNA]</scope>
    <source>
        <strain evidence="10">RCC299 / NOUM17</strain>
    </source>
</reference>
<dbReference type="SUPFAM" id="SSF144091">
    <property type="entry name" value="Rhomboid-like"/>
    <property type="match status" value="1"/>
</dbReference>
<evidence type="ECO:0000313" key="10">
    <source>
        <dbReference type="Proteomes" id="UP000002009"/>
    </source>
</evidence>
<evidence type="ECO:0000256" key="6">
    <source>
        <dbReference type="ARBA" id="ARBA00023136"/>
    </source>
</evidence>
<dbReference type="RefSeq" id="XP_002501666.1">
    <property type="nucleotide sequence ID" value="XM_002501620.1"/>
</dbReference>
<proteinExistence type="inferred from homology"/>
<dbReference type="PANTHER" id="PTHR43731:SF14">
    <property type="entry name" value="PRESENILIN-ASSOCIATED RHOMBOID-LIKE PROTEIN, MITOCHONDRIAL"/>
    <property type="match status" value="1"/>
</dbReference>
<dbReference type="KEGG" id="mis:MICPUN_99934"/>
<keyword evidence="4" id="KW-0378">Hydrolase</keyword>
<dbReference type="FunCoup" id="C1E3F4">
    <property type="interactions" value="1173"/>
</dbReference>
<evidence type="ECO:0000256" key="4">
    <source>
        <dbReference type="ARBA" id="ARBA00022801"/>
    </source>
</evidence>
<dbReference type="InParanoid" id="C1E3F4"/>
<dbReference type="AlphaFoldDB" id="C1E3F4"/>
<dbReference type="eggNOG" id="KOG2980">
    <property type="taxonomic scope" value="Eukaryota"/>
</dbReference>
<dbReference type="Pfam" id="PF01694">
    <property type="entry name" value="Rhomboid"/>
    <property type="match status" value="1"/>
</dbReference>
<dbReference type="GO" id="GO:0004252">
    <property type="term" value="F:serine-type endopeptidase activity"/>
    <property type="evidence" value="ECO:0007669"/>
    <property type="project" value="InterPro"/>
</dbReference>
<comment type="subcellular location">
    <subcellularLocation>
        <location evidence="1">Membrane</location>
        <topology evidence="1">Multi-pass membrane protein</topology>
    </subcellularLocation>
</comment>
<feature type="transmembrane region" description="Helical" evidence="7">
    <location>
        <begin position="242"/>
        <end position="260"/>
    </location>
</feature>
<evidence type="ECO:0000313" key="9">
    <source>
        <dbReference type="EMBL" id="ACO62924.1"/>
    </source>
</evidence>
<organism evidence="9 10">
    <name type="scientific">Micromonas commoda (strain RCC299 / NOUM17 / CCMP2709)</name>
    <name type="common">Picoplanktonic green alga</name>
    <dbReference type="NCBI Taxonomy" id="296587"/>
    <lineage>
        <taxon>Eukaryota</taxon>
        <taxon>Viridiplantae</taxon>
        <taxon>Chlorophyta</taxon>
        <taxon>Mamiellophyceae</taxon>
        <taxon>Mamiellales</taxon>
        <taxon>Mamiellaceae</taxon>
        <taxon>Micromonas</taxon>
    </lineage>
</organism>
<keyword evidence="3 7" id="KW-0812">Transmembrane</keyword>
<dbReference type="InterPro" id="IPR035952">
    <property type="entry name" value="Rhomboid-like_sf"/>
</dbReference>
<evidence type="ECO:0000256" key="3">
    <source>
        <dbReference type="ARBA" id="ARBA00022692"/>
    </source>
</evidence>
<evidence type="ECO:0000256" key="7">
    <source>
        <dbReference type="SAM" id="Phobius"/>
    </source>
</evidence>
<dbReference type="STRING" id="296587.C1E3F4"/>
<name>C1E3F4_MICCC</name>
<dbReference type="GeneID" id="8242574"/>
<keyword evidence="6 7" id="KW-0472">Membrane</keyword>
<gene>
    <name evidence="9" type="ORF">MICPUN_99934</name>
</gene>
<comment type="similarity">
    <text evidence="2">Belongs to the peptidase S54 family.</text>
</comment>